<keyword evidence="9" id="KW-1185">Reference proteome</keyword>
<keyword evidence="3 5" id="KW-0808">Transferase</keyword>
<dbReference type="InterPro" id="IPR041711">
    <property type="entry name" value="Met-tRNA-FMT_N"/>
</dbReference>
<dbReference type="SUPFAM" id="SSF50486">
    <property type="entry name" value="FMT C-terminal domain-like"/>
    <property type="match status" value="1"/>
</dbReference>
<dbReference type="Proteomes" id="UP000033358">
    <property type="component" value="Unassembled WGS sequence"/>
</dbReference>
<evidence type="ECO:0000259" key="6">
    <source>
        <dbReference type="Pfam" id="PF00551"/>
    </source>
</evidence>
<evidence type="ECO:0000256" key="5">
    <source>
        <dbReference type="HAMAP-Rule" id="MF_00182"/>
    </source>
</evidence>
<evidence type="ECO:0000256" key="4">
    <source>
        <dbReference type="ARBA" id="ARBA00022917"/>
    </source>
</evidence>
<dbReference type="HAMAP" id="MF_00182">
    <property type="entry name" value="Formyl_trans"/>
    <property type="match status" value="1"/>
</dbReference>
<dbReference type="InterPro" id="IPR005793">
    <property type="entry name" value="Formyl_trans_C"/>
</dbReference>
<evidence type="ECO:0000313" key="8">
    <source>
        <dbReference type="EMBL" id="KKB96084.1"/>
    </source>
</evidence>
<feature type="domain" description="Formyl transferase N-terminal" evidence="6">
    <location>
        <begin position="1"/>
        <end position="180"/>
    </location>
</feature>
<reference evidence="8 9" key="1">
    <citation type="submission" date="2015-02" db="EMBL/GenBank/DDBJ databases">
        <title>Single cell genomics of a rare environmental alphaproteobacterium provides unique insights into Rickettsiaceae evolution.</title>
        <authorList>
            <person name="Martijn J."/>
            <person name="Schulz F."/>
            <person name="Zaremba-Niedzwiedzka K."/>
            <person name="Viklund J."/>
            <person name="Stepanauskas R."/>
            <person name="Andersson S.G.E."/>
            <person name="Horn M."/>
            <person name="Guy L."/>
            <person name="Ettema T.J.G."/>
        </authorList>
    </citation>
    <scope>NUCLEOTIDE SEQUENCE [LARGE SCALE GENOMIC DNA]</scope>
    <source>
        <strain evidence="8 9">SCGC AAA041-L04</strain>
    </source>
</reference>
<evidence type="ECO:0000313" key="9">
    <source>
        <dbReference type="Proteomes" id="UP000033358"/>
    </source>
</evidence>
<feature type="binding site" evidence="5">
    <location>
        <begin position="109"/>
        <end position="112"/>
    </location>
    <ligand>
        <name>(6S)-5,6,7,8-tetrahydrofolate</name>
        <dbReference type="ChEBI" id="CHEBI:57453"/>
    </ligand>
</feature>
<dbReference type="GO" id="GO:0004479">
    <property type="term" value="F:methionyl-tRNA formyltransferase activity"/>
    <property type="evidence" value="ECO:0007669"/>
    <property type="project" value="UniProtKB-UniRule"/>
</dbReference>
<dbReference type="CDD" id="cd08646">
    <property type="entry name" value="FMT_core_Met-tRNA-FMT_N"/>
    <property type="match status" value="1"/>
</dbReference>
<accession>A0A0F5MND1</accession>
<dbReference type="InterPro" id="IPR005794">
    <property type="entry name" value="Fmt"/>
</dbReference>
<dbReference type="Pfam" id="PF00551">
    <property type="entry name" value="Formyl_trans_N"/>
    <property type="match status" value="1"/>
</dbReference>
<sequence>MKIIFMGTPEFAIPTLKQLIASDHEIVAVYTQRPKLAGRGQKETLTPIHQLALENQLEVCTPKSLRGDEAAEIFKSHGADVAVIVAYGLILPNSILSIPKYGCINLHPSDLPRWRGAAPIQRTIIAGDTTSAICIMQMDEGVDTGDVLLKKKIDLDSKYTAGSWGASAAEIGSKMMLEVLANYGNITPIKQTEDGLTYANKLLKEEALIDWNSSATQIESLIRGLNPWPIAYFKYQDENIKIYEAEIIEQTGVPGTILDDKLTIACGDKAIRPILLQRPSKKIMSAKDLLLGYKIPVGTIISA</sequence>
<dbReference type="InterPro" id="IPR044135">
    <property type="entry name" value="Met-tRNA-FMT_C"/>
</dbReference>
<dbReference type="AlphaFoldDB" id="A0A0F5MND1"/>
<dbReference type="CDD" id="cd08704">
    <property type="entry name" value="Met_tRNA_FMT_C"/>
    <property type="match status" value="1"/>
</dbReference>
<keyword evidence="4 5" id="KW-0648">Protein biosynthesis</keyword>
<proteinExistence type="inferred from homology"/>
<dbReference type="InterPro" id="IPR011034">
    <property type="entry name" value="Formyl_transferase-like_C_sf"/>
</dbReference>
<dbReference type="SUPFAM" id="SSF53328">
    <property type="entry name" value="Formyltransferase"/>
    <property type="match status" value="1"/>
</dbReference>
<gene>
    <name evidence="5 8" type="primary">fmt</name>
    <name evidence="8" type="ORF">SZ25_00826</name>
</gene>
<dbReference type="EC" id="2.1.2.9" evidence="2 5"/>
<dbReference type="PATRIC" id="fig|1607817.3.peg.824"/>
<comment type="caution">
    <text evidence="8">The sequence shown here is derived from an EMBL/GenBank/DDBJ whole genome shotgun (WGS) entry which is preliminary data.</text>
</comment>
<evidence type="ECO:0000256" key="1">
    <source>
        <dbReference type="ARBA" id="ARBA00010699"/>
    </source>
</evidence>
<evidence type="ECO:0000259" key="7">
    <source>
        <dbReference type="Pfam" id="PF02911"/>
    </source>
</evidence>
<dbReference type="EMBL" id="JYHA01000137">
    <property type="protein sequence ID" value="KKB96084.1"/>
    <property type="molecule type" value="Genomic_DNA"/>
</dbReference>
<dbReference type="InterPro" id="IPR002376">
    <property type="entry name" value="Formyl_transf_N"/>
</dbReference>
<dbReference type="Gene3D" id="3.40.50.12230">
    <property type="match status" value="1"/>
</dbReference>
<dbReference type="PANTHER" id="PTHR11138:SF5">
    <property type="entry name" value="METHIONYL-TRNA FORMYLTRANSFERASE, MITOCHONDRIAL"/>
    <property type="match status" value="1"/>
</dbReference>
<name>A0A0F5MND1_9RICK</name>
<comment type="similarity">
    <text evidence="1 5">Belongs to the Fmt family.</text>
</comment>
<dbReference type="GO" id="GO:0005829">
    <property type="term" value="C:cytosol"/>
    <property type="evidence" value="ECO:0007669"/>
    <property type="project" value="TreeGrafter"/>
</dbReference>
<comment type="catalytic activity">
    <reaction evidence="5">
        <text>L-methionyl-tRNA(fMet) + (6R)-10-formyltetrahydrofolate = N-formyl-L-methionyl-tRNA(fMet) + (6S)-5,6,7,8-tetrahydrofolate + H(+)</text>
        <dbReference type="Rhea" id="RHEA:24380"/>
        <dbReference type="Rhea" id="RHEA-COMP:9952"/>
        <dbReference type="Rhea" id="RHEA-COMP:9953"/>
        <dbReference type="ChEBI" id="CHEBI:15378"/>
        <dbReference type="ChEBI" id="CHEBI:57453"/>
        <dbReference type="ChEBI" id="CHEBI:78530"/>
        <dbReference type="ChEBI" id="CHEBI:78844"/>
        <dbReference type="ChEBI" id="CHEBI:195366"/>
        <dbReference type="EC" id="2.1.2.9"/>
    </reaction>
</comment>
<organism evidence="8 9">
    <name type="scientific">Candidatus Arcanibacter lacustris</name>
    <dbReference type="NCBI Taxonomy" id="1607817"/>
    <lineage>
        <taxon>Bacteria</taxon>
        <taxon>Pseudomonadati</taxon>
        <taxon>Pseudomonadota</taxon>
        <taxon>Alphaproteobacteria</taxon>
        <taxon>Rickettsiales</taxon>
        <taxon>Candidatus Arcanibacter</taxon>
    </lineage>
</organism>
<evidence type="ECO:0000256" key="3">
    <source>
        <dbReference type="ARBA" id="ARBA00022679"/>
    </source>
</evidence>
<feature type="domain" description="Formyl transferase C-terminal" evidence="7">
    <location>
        <begin position="202"/>
        <end position="293"/>
    </location>
</feature>
<dbReference type="PANTHER" id="PTHR11138">
    <property type="entry name" value="METHIONYL-TRNA FORMYLTRANSFERASE"/>
    <property type="match status" value="1"/>
</dbReference>
<protein>
    <recommendedName>
        <fullName evidence="2 5">Methionyl-tRNA formyltransferase</fullName>
        <ecNumber evidence="2 5">2.1.2.9</ecNumber>
    </recommendedName>
</protein>
<evidence type="ECO:0000256" key="2">
    <source>
        <dbReference type="ARBA" id="ARBA00012261"/>
    </source>
</evidence>
<dbReference type="Pfam" id="PF02911">
    <property type="entry name" value="Formyl_trans_C"/>
    <property type="match status" value="1"/>
</dbReference>
<comment type="function">
    <text evidence="5">Attaches a formyl group to the free amino group of methionyl-tRNA(fMet). The formyl group appears to play a dual role in the initiator identity of N-formylmethionyl-tRNA by promoting its recognition by IF2 and preventing the misappropriation of this tRNA by the elongation apparatus.</text>
</comment>
<dbReference type="NCBIfam" id="TIGR00460">
    <property type="entry name" value="fmt"/>
    <property type="match status" value="1"/>
</dbReference>
<dbReference type="InterPro" id="IPR036477">
    <property type="entry name" value="Formyl_transf_N_sf"/>
</dbReference>